<evidence type="ECO:0000313" key="1">
    <source>
        <dbReference type="EMBL" id="CAG8747584.1"/>
    </source>
</evidence>
<organism evidence="1 2">
    <name type="scientific">Gigaspora margarita</name>
    <dbReference type="NCBI Taxonomy" id="4874"/>
    <lineage>
        <taxon>Eukaryota</taxon>
        <taxon>Fungi</taxon>
        <taxon>Fungi incertae sedis</taxon>
        <taxon>Mucoromycota</taxon>
        <taxon>Glomeromycotina</taxon>
        <taxon>Glomeromycetes</taxon>
        <taxon>Diversisporales</taxon>
        <taxon>Gigasporaceae</taxon>
        <taxon>Gigaspora</taxon>
    </lineage>
</organism>
<dbReference type="EMBL" id="CAJVQB010011416">
    <property type="protein sequence ID" value="CAG8747584.1"/>
    <property type="molecule type" value="Genomic_DNA"/>
</dbReference>
<evidence type="ECO:0000313" key="2">
    <source>
        <dbReference type="Proteomes" id="UP000789901"/>
    </source>
</evidence>
<sequence length="73" mass="8550">MHNKVVAYISEDKNISKLDYNVISKLRNLRKTNVKLEIFVSNSGDHDEMYSQPIENYFKEDTTPTSFEPLPKQ</sequence>
<proteinExistence type="predicted"/>
<dbReference type="Proteomes" id="UP000789901">
    <property type="component" value="Unassembled WGS sequence"/>
</dbReference>
<keyword evidence="2" id="KW-1185">Reference proteome</keyword>
<protein>
    <submittedName>
        <fullName evidence="1">41573_t:CDS:1</fullName>
    </submittedName>
</protein>
<gene>
    <name evidence="1" type="ORF">GMARGA_LOCUS16037</name>
</gene>
<name>A0ABN7VBC8_GIGMA</name>
<reference evidence="1 2" key="1">
    <citation type="submission" date="2021-06" db="EMBL/GenBank/DDBJ databases">
        <authorList>
            <person name="Kallberg Y."/>
            <person name="Tangrot J."/>
            <person name="Rosling A."/>
        </authorList>
    </citation>
    <scope>NUCLEOTIDE SEQUENCE [LARGE SCALE GENOMIC DNA]</scope>
    <source>
        <strain evidence="1 2">120-4 pot B 10/14</strain>
    </source>
</reference>
<accession>A0ABN7VBC8</accession>
<comment type="caution">
    <text evidence="1">The sequence shown here is derived from an EMBL/GenBank/DDBJ whole genome shotgun (WGS) entry which is preliminary data.</text>
</comment>